<organism evidence="2 3">
    <name type="scientific">Nonomuraea angiospora</name>
    <dbReference type="NCBI Taxonomy" id="46172"/>
    <lineage>
        <taxon>Bacteria</taxon>
        <taxon>Bacillati</taxon>
        <taxon>Actinomycetota</taxon>
        <taxon>Actinomycetes</taxon>
        <taxon>Streptosporangiales</taxon>
        <taxon>Streptosporangiaceae</taxon>
        <taxon>Nonomuraea</taxon>
    </lineage>
</organism>
<accession>A0ABR9ML99</accession>
<dbReference type="InterPro" id="IPR034660">
    <property type="entry name" value="DinB/YfiT-like"/>
</dbReference>
<dbReference type="Pfam" id="PF11716">
    <property type="entry name" value="MDMPI_N"/>
    <property type="match status" value="1"/>
</dbReference>
<dbReference type="SUPFAM" id="SSF109854">
    <property type="entry name" value="DinB/YfiT-like putative metalloenzymes"/>
    <property type="match status" value="1"/>
</dbReference>
<sequence>MTTLDTARMVEGLREQTAGFARAAAGGDPEAVVPTCPEWPLRTLVGHIGQAHRWAAEMLRKGEPLAVPDPGQAAPGAPAGWERWLRDGAEELIGAIGQVGADTEVWTFLGPRPAAFWLRRMMCDTAVHHYDAAATTGAAFGIAGDLAADVITEGMELLASPGSESLKPSLVGLRGRGERLGVRPDTGDGWVVVRSPGGLWWERGPVEGDAVVSGAVADLMLVCSRRLPLGDPRVAVSGDRALLEHWLAHLAF</sequence>
<dbReference type="Proteomes" id="UP000633509">
    <property type="component" value="Unassembled WGS sequence"/>
</dbReference>
<gene>
    <name evidence="2" type="ORF">H4W80_011982</name>
</gene>
<evidence type="ECO:0000313" key="3">
    <source>
        <dbReference type="Proteomes" id="UP000633509"/>
    </source>
</evidence>
<dbReference type="InterPro" id="IPR024344">
    <property type="entry name" value="MDMPI_metal-binding"/>
</dbReference>
<dbReference type="InterPro" id="IPR017517">
    <property type="entry name" value="Maleyloyr_isom"/>
</dbReference>
<comment type="caution">
    <text evidence="2">The sequence shown here is derived from an EMBL/GenBank/DDBJ whole genome shotgun (WGS) entry which is preliminary data.</text>
</comment>
<feature type="domain" description="Mycothiol-dependent maleylpyruvate isomerase metal-binding" evidence="1">
    <location>
        <begin position="13"/>
        <end position="133"/>
    </location>
</feature>
<dbReference type="NCBIfam" id="TIGR03083">
    <property type="entry name" value="maleylpyruvate isomerase family mycothiol-dependent enzyme"/>
    <property type="match status" value="1"/>
</dbReference>
<dbReference type="EMBL" id="JADBEK010000001">
    <property type="protein sequence ID" value="MBE1593724.1"/>
    <property type="molecule type" value="Genomic_DNA"/>
</dbReference>
<protein>
    <submittedName>
        <fullName evidence="2">Uncharacterized protein (TIGR03083 family)</fullName>
    </submittedName>
</protein>
<name>A0ABR9ML99_9ACTN</name>
<dbReference type="Gene3D" id="1.20.120.450">
    <property type="entry name" value="dinb family like domain"/>
    <property type="match status" value="1"/>
</dbReference>
<evidence type="ECO:0000313" key="2">
    <source>
        <dbReference type="EMBL" id="MBE1593724.1"/>
    </source>
</evidence>
<keyword evidence="3" id="KW-1185">Reference proteome</keyword>
<dbReference type="PANTHER" id="PTHR40758">
    <property type="entry name" value="CONSERVED PROTEIN"/>
    <property type="match status" value="1"/>
</dbReference>
<dbReference type="PANTHER" id="PTHR40758:SF1">
    <property type="entry name" value="CONSERVED PROTEIN"/>
    <property type="match status" value="1"/>
</dbReference>
<dbReference type="RefSeq" id="WP_192793038.1">
    <property type="nucleotide sequence ID" value="NZ_JADBEK010000001.1"/>
</dbReference>
<reference evidence="2 3" key="1">
    <citation type="submission" date="2020-10" db="EMBL/GenBank/DDBJ databases">
        <title>Sequencing the genomes of 1000 actinobacteria strains.</title>
        <authorList>
            <person name="Klenk H.-P."/>
        </authorList>
    </citation>
    <scope>NUCLEOTIDE SEQUENCE [LARGE SCALE GENOMIC DNA]</scope>
    <source>
        <strain evidence="2 3">DSM 43173</strain>
    </source>
</reference>
<evidence type="ECO:0000259" key="1">
    <source>
        <dbReference type="Pfam" id="PF11716"/>
    </source>
</evidence>
<proteinExistence type="predicted"/>